<dbReference type="PANTHER" id="PTHR10291:SF0">
    <property type="entry name" value="DEHYDRODOLICHYL DIPHOSPHATE SYNTHASE 2"/>
    <property type="match status" value="1"/>
</dbReference>
<dbReference type="NCBIfam" id="NF011405">
    <property type="entry name" value="PRK14830.1"/>
    <property type="match status" value="1"/>
</dbReference>
<dbReference type="CDD" id="cd00475">
    <property type="entry name" value="Cis_IPPS"/>
    <property type="match status" value="1"/>
</dbReference>
<accession>A0A5E4PG10</accession>
<feature type="binding site" evidence="2">
    <location>
        <position position="15"/>
    </location>
    <ligand>
        <name>Mg(2+)</name>
        <dbReference type="ChEBI" id="CHEBI:18420"/>
    </ligand>
</feature>
<feature type="binding site" evidence="2">
    <location>
        <begin position="16"/>
        <end position="19"/>
    </location>
    <ligand>
        <name>substrate</name>
    </ligand>
</feature>
<dbReference type="Proteomes" id="UP000324194">
    <property type="component" value="Chromosome 1"/>
</dbReference>
<gene>
    <name evidence="3" type="primary">ispU</name>
    <name evidence="2" type="synonym">uppS</name>
    <name evidence="3" type="ORF">AQUSIP_06120</name>
</gene>
<dbReference type="Gene3D" id="3.40.1180.10">
    <property type="entry name" value="Decaprenyl diphosphate synthase-like"/>
    <property type="match status" value="1"/>
</dbReference>
<sequence length="244" mass="27929">MNKSSLPQHVAIIMDGNGRWAKKRFLPRVAGHKAGVESARRIVRNCAKHKIKVLSLFAFSSENWRRPAQEVSYLMELFLTGLEREVGMLHENNVRLRFIGDRSKFNEKLCSKITEVEHLTAANTGMTLIIAADYGGQWDICQAVRELARSVEAGTLSSQDITPELIRRNLSFADLPDPDLFIRTSGELRISNFMLWQLAYSELYFTETLWPDFDEAELEKALSHYAERERRFGYSSDQLNELAG</sequence>
<keyword evidence="2" id="KW-0133">Cell shape</keyword>
<dbReference type="OrthoDB" id="4191603at2"/>
<organism evidence="3 4">
    <name type="scientific">Aquicella siphonis</name>
    <dbReference type="NCBI Taxonomy" id="254247"/>
    <lineage>
        <taxon>Bacteria</taxon>
        <taxon>Pseudomonadati</taxon>
        <taxon>Pseudomonadota</taxon>
        <taxon>Gammaproteobacteria</taxon>
        <taxon>Legionellales</taxon>
        <taxon>Coxiellaceae</taxon>
        <taxon>Aquicella</taxon>
    </lineage>
</organism>
<feature type="binding site" evidence="2">
    <location>
        <begin position="60"/>
        <end position="62"/>
    </location>
    <ligand>
        <name>substrate</name>
    </ligand>
</feature>
<feature type="binding site" evidence="2">
    <location>
        <position position="28"/>
    </location>
    <ligand>
        <name>substrate</name>
    </ligand>
</feature>
<dbReference type="GO" id="GO:0009252">
    <property type="term" value="P:peptidoglycan biosynthetic process"/>
    <property type="evidence" value="ECO:0007669"/>
    <property type="project" value="UniProtKB-UniRule"/>
</dbReference>
<dbReference type="GO" id="GO:0000287">
    <property type="term" value="F:magnesium ion binding"/>
    <property type="evidence" value="ECO:0007669"/>
    <property type="project" value="UniProtKB-UniRule"/>
</dbReference>
<dbReference type="GO" id="GO:0008360">
    <property type="term" value="P:regulation of cell shape"/>
    <property type="evidence" value="ECO:0007669"/>
    <property type="project" value="UniProtKB-KW"/>
</dbReference>
<evidence type="ECO:0000313" key="4">
    <source>
        <dbReference type="Proteomes" id="UP000324194"/>
    </source>
</evidence>
<evidence type="ECO:0000256" key="2">
    <source>
        <dbReference type="HAMAP-Rule" id="MF_01139"/>
    </source>
</evidence>
<dbReference type="PROSITE" id="PS01066">
    <property type="entry name" value="UPP_SYNTHASE"/>
    <property type="match status" value="1"/>
</dbReference>
<dbReference type="FunFam" id="3.40.1180.10:FF:000001">
    <property type="entry name" value="(2E,6E)-farnesyl-diphosphate-specific ditrans,polycis-undecaprenyl-diphosphate synthase"/>
    <property type="match status" value="1"/>
</dbReference>
<keyword evidence="2" id="KW-0573">Peptidoglycan synthesis</keyword>
<evidence type="ECO:0000256" key="1">
    <source>
        <dbReference type="ARBA" id="ARBA00022679"/>
    </source>
</evidence>
<dbReference type="HAMAP" id="MF_01139">
    <property type="entry name" value="ISPT"/>
    <property type="match status" value="1"/>
</dbReference>
<feature type="binding site" evidence="2">
    <location>
        <position position="66"/>
    </location>
    <ligand>
        <name>substrate</name>
    </ligand>
</feature>
<keyword evidence="1 2" id="KW-0808">Transferase</keyword>
<proteinExistence type="inferred from homology"/>
<comment type="subunit">
    <text evidence="2">Homodimer.</text>
</comment>
<comment type="catalytic activity">
    <reaction evidence="2">
        <text>8 isopentenyl diphosphate + (2E,6E)-farnesyl diphosphate = di-trans,octa-cis-undecaprenyl diphosphate + 8 diphosphate</text>
        <dbReference type="Rhea" id="RHEA:27551"/>
        <dbReference type="ChEBI" id="CHEBI:33019"/>
        <dbReference type="ChEBI" id="CHEBI:58405"/>
        <dbReference type="ChEBI" id="CHEBI:128769"/>
        <dbReference type="ChEBI" id="CHEBI:175763"/>
        <dbReference type="EC" id="2.5.1.31"/>
    </reaction>
</comment>
<keyword evidence="2" id="KW-0961">Cell wall biogenesis/degradation</keyword>
<feature type="active site" description="Proton acceptor" evidence="2">
    <location>
        <position position="63"/>
    </location>
</feature>
<feature type="binding site" evidence="2">
    <location>
        <position position="202"/>
    </location>
    <ligand>
        <name>Mg(2+)</name>
        <dbReference type="ChEBI" id="CHEBI:18420"/>
    </ligand>
</feature>
<dbReference type="RefSeq" id="WP_148338521.1">
    <property type="nucleotide sequence ID" value="NZ_LR699119.1"/>
</dbReference>
<comment type="function">
    <text evidence="2">Catalyzes the sequential condensation of isopentenyl diphosphate (IPP) with (2E,6E)-farnesyl diphosphate (E,E-FPP) to yield (2Z,6Z,10Z,14Z,18Z,22Z,26Z,30Z,34E,38E)-undecaprenyl diphosphate (di-trans,octa-cis-UPP). UPP is the precursor of glycosyl carrier lipid in the biosynthesis of bacterial cell wall polysaccharide components such as peptidoglycan and lipopolysaccharide.</text>
</comment>
<dbReference type="InterPro" id="IPR018520">
    <property type="entry name" value="UPP_synth-like_CS"/>
</dbReference>
<dbReference type="InterPro" id="IPR001441">
    <property type="entry name" value="UPP_synth-like"/>
</dbReference>
<dbReference type="EMBL" id="LR699119">
    <property type="protein sequence ID" value="VVC75323.1"/>
    <property type="molecule type" value="Genomic_DNA"/>
</dbReference>
<keyword evidence="4" id="KW-1185">Reference proteome</keyword>
<reference evidence="3 4" key="1">
    <citation type="submission" date="2019-08" db="EMBL/GenBank/DDBJ databases">
        <authorList>
            <person name="Guy L."/>
        </authorList>
    </citation>
    <scope>NUCLEOTIDE SEQUENCE [LARGE SCALE GENOMIC DNA]</scope>
    <source>
        <strain evidence="3 4">SGT-108</strain>
    </source>
</reference>
<dbReference type="InterPro" id="IPR036424">
    <property type="entry name" value="UPP_synth-like_sf"/>
</dbReference>
<dbReference type="GO" id="GO:0071555">
    <property type="term" value="P:cell wall organization"/>
    <property type="evidence" value="ECO:0007669"/>
    <property type="project" value="UniProtKB-KW"/>
</dbReference>
<comment type="similarity">
    <text evidence="2">Belongs to the UPP synthase family.</text>
</comment>
<keyword evidence="2" id="KW-0460">Magnesium</keyword>
<dbReference type="PANTHER" id="PTHR10291">
    <property type="entry name" value="DEHYDRODOLICHYL DIPHOSPHATE SYNTHASE FAMILY MEMBER"/>
    <property type="match status" value="1"/>
</dbReference>
<dbReference type="NCBIfam" id="TIGR00055">
    <property type="entry name" value="uppS"/>
    <property type="match status" value="1"/>
</dbReference>
<dbReference type="GO" id="GO:0008834">
    <property type="term" value="F:ditrans,polycis-undecaprenyl-diphosphate synthase [(2E,6E)-farnesyl-diphosphate specific] activity"/>
    <property type="evidence" value="ECO:0007669"/>
    <property type="project" value="UniProtKB-UniRule"/>
</dbReference>
<feature type="binding site" evidence="2">
    <location>
        <position position="64"/>
    </location>
    <ligand>
        <name>substrate</name>
    </ligand>
</feature>
<dbReference type="Pfam" id="PF01255">
    <property type="entry name" value="Prenyltransf"/>
    <property type="match status" value="1"/>
</dbReference>
<feature type="binding site" evidence="2">
    <location>
        <position position="32"/>
    </location>
    <ligand>
        <name>substrate</name>
    </ligand>
</feature>
<dbReference type="GO" id="GO:0016094">
    <property type="term" value="P:polyprenol biosynthetic process"/>
    <property type="evidence" value="ECO:0007669"/>
    <property type="project" value="TreeGrafter"/>
</dbReference>
<feature type="binding site" evidence="2">
    <location>
        <position position="183"/>
    </location>
    <ligand>
        <name>substrate</name>
    </ligand>
</feature>
<dbReference type="KEGG" id="asip:AQUSIP_06120"/>
<feature type="active site" evidence="2">
    <location>
        <position position="15"/>
    </location>
</feature>
<protein>
    <recommendedName>
        <fullName evidence="2">Ditrans,polycis-undecaprenyl-diphosphate synthase ((2E,6E)-farnesyl-diphosphate specific)</fullName>
        <ecNumber evidence="2">2.5.1.31</ecNumber>
    </recommendedName>
    <alternativeName>
        <fullName evidence="2">Ditrans,polycis-undecaprenylcistransferase</fullName>
    </alternativeName>
    <alternativeName>
        <fullName evidence="2">Undecaprenyl diphosphate synthase</fullName>
        <shortName evidence="2">UDS</shortName>
    </alternativeName>
    <alternativeName>
        <fullName evidence="2">Undecaprenyl pyrophosphate synthase</fullName>
        <shortName evidence="2">UPP synthase</shortName>
    </alternativeName>
</protein>
<dbReference type="SUPFAM" id="SSF64005">
    <property type="entry name" value="Undecaprenyl diphosphate synthase"/>
    <property type="match status" value="1"/>
</dbReference>
<keyword evidence="2" id="KW-0479">Metal-binding</keyword>
<comment type="cofactor">
    <cofactor evidence="2">
        <name>Mg(2+)</name>
        <dbReference type="ChEBI" id="CHEBI:18420"/>
    </cofactor>
    <text evidence="2">Binds 2 magnesium ions per subunit.</text>
</comment>
<evidence type="ECO:0000313" key="3">
    <source>
        <dbReference type="EMBL" id="VVC75323.1"/>
    </source>
</evidence>
<dbReference type="GO" id="GO:0005829">
    <property type="term" value="C:cytosol"/>
    <property type="evidence" value="ECO:0007669"/>
    <property type="project" value="TreeGrafter"/>
</dbReference>
<dbReference type="AlphaFoldDB" id="A0A5E4PG10"/>
<dbReference type="EC" id="2.5.1.31" evidence="2"/>
<name>A0A5E4PG10_9COXI</name>
<feature type="binding site" evidence="2">
    <location>
        <begin position="189"/>
        <end position="191"/>
    </location>
    <ligand>
        <name>substrate</name>
    </ligand>
</feature>
<feature type="binding site" evidence="2">
    <location>
        <position position="20"/>
    </location>
    <ligand>
        <name>substrate</name>
    </ligand>
</feature>